<accession>W1XIW3</accession>
<feature type="non-terminal residue" evidence="1">
    <location>
        <position position="1"/>
    </location>
</feature>
<reference evidence="1" key="1">
    <citation type="submission" date="2013-12" db="EMBL/GenBank/DDBJ databases">
        <title>A Varibaculum cambriense genome reconstructed from a premature infant gut community with otherwise low bacterial novelty that shifts toward anaerobic metabolism during the third week of life.</title>
        <authorList>
            <person name="Brown C.T."/>
            <person name="Sharon I."/>
            <person name="Thomas B.C."/>
            <person name="Castelle C.J."/>
            <person name="Morowitz M.J."/>
            <person name="Banfield J.F."/>
        </authorList>
    </citation>
    <scope>NUCLEOTIDE SEQUENCE</scope>
</reference>
<gene>
    <name evidence="1" type="ORF">Q604_UNBC15274G0001</name>
</gene>
<dbReference type="EMBL" id="AZMM01015274">
    <property type="protein sequence ID" value="ETJ30212.1"/>
    <property type="molecule type" value="Genomic_DNA"/>
</dbReference>
<comment type="caution">
    <text evidence="1">The sequence shown here is derived from an EMBL/GenBank/DDBJ whole genome shotgun (WGS) entry which is preliminary data.</text>
</comment>
<organism evidence="1">
    <name type="scientific">human gut metagenome</name>
    <dbReference type="NCBI Taxonomy" id="408170"/>
    <lineage>
        <taxon>unclassified sequences</taxon>
        <taxon>metagenomes</taxon>
        <taxon>organismal metagenomes</taxon>
    </lineage>
</organism>
<proteinExistence type="predicted"/>
<protein>
    <submittedName>
        <fullName evidence="1">Uncharacterized protein</fullName>
    </submittedName>
</protein>
<dbReference type="AlphaFoldDB" id="W1XIW3"/>
<name>W1XIW3_9ZZZZ</name>
<evidence type="ECO:0000313" key="1">
    <source>
        <dbReference type="EMBL" id="ETJ30212.1"/>
    </source>
</evidence>
<sequence>LFQLLLKNGLVITQDGLLLLIKRGHIYRKETTNNKDELWVL</sequence>